<reference evidence="7 8" key="1">
    <citation type="submission" date="2019-04" db="EMBL/GenBank/DDBJ databases">
        <title>Genome sequence of Pelagicola litoralis CL-ES2.</title>
        <authorList>
            <person name="Cao J."/>
        </authorList>
    </citation>
    <scope>NUCLEOTIDE SEQUENCE [LARGE SCALE GENOMIC DNA]</scope>
    <source>
        <strain evidence="7 8">CL-ES2</strain>
    </source>
</reference>
<gene>
    <name evidence="7" type="ORF">FAP39_03830</name>
</gene>
<keyword evidence="3 6" id="KW-0812">Transmembrane</keyword>
<evidence type="ECO:0000256" key="4">
    <source>
        <dbReference type="ARBA" id="ARBA00022989"/>
    </source>
</evidence>
<feature type="transmembrane region" description="Helical" evidence="6">
    <location>
        <begin position="324"/>
        <end position="342"/>
    </location>
</feature>
<dbReference type="Pfam" id="PF13520">
    <property type="entry name" value="AA_permease_2"/>
    <property type="match status" value="1"/>
</dbReference>
<dbReference type="PANTHER" id="PTHR42770">
    <property type="entry name" value="AMINO ACID TRANSPORTER-RELATED"/>
    <property type="match status" value="1"/>
</dbReference>
<feature type="transmembrane region" description="Helical" evidence="6">
    <location>
        <begin position="12"/>
        <end position="36"/>
    </location>
</feature>
<feature type="transmembrane region" description="Helical" evidence="6">
    <location>
        <begin position="48"/>
        <end position="70"/>
    </location>
</feature>
<feature type="transmembrane region" description="Helical" evidence="6">
    <location>
        <begin position="378"/>
        <end position="398"/>
    </location>
</feature>
<dbReference type="Gene3D" id="1.20.1740.10">
    <property type="entry name" value="Amino acid/polyamine transporter I"/>
    <property type="match status" value="1"/>
</dbReference>
<dbReference type="InterPro" id="IPR002293">
    <property type="entry name" value="AA/rel_permease1"/>
</dbReference>
<dbReference type="GO" id="GO:0005886">
    <property type="term" value="C:plasma membrane"/>
    <property type="evidence" value="ECO:0007669"/>
    <property type="project" value="UniProtKB-SubCell"/>
</dbReference>
<name>A0A4U7N781_9RHOB</name>
<dbReference type="PANTHER" id="PTHR42770:SF11">
    <property type="entry name" value="INNER MEMBRANE TRANSPORT PROTEIN YBAT"/>
    <property type="match status" value="1"/>
</dbReference>
<dbReference type="GO" id="GO:0022857">
    <property type="term" value="F:transmembrane transporter activity"/>
    <property type="evidence" value="ECO:0007669"/>
    <property type="project" value="InterPro"/>
</dbReference>
<dbReference type="RefSeq" id="WP_138015063.1">
    <property type="nucleotide sequence ID" value="NZ_SULI01000003.1"/>
</dbReference>
<dbReference type="InterPro" id="IPR050367">
    <property type="entry name" value="APC_superfamily"/>
</dbReference>
<dbReference type="OrthoDB" id="7065842at2"/>
<keyword evidence="2" id="KW-1003">Cell membrane</keyword>
<accession>A0A4U7N781</accession>
<feature type="transmembrane region" description="Helical" evidence="6">
    <location>
        <begin position="404"/>
        <end position="424"/>
    </location>
</feature>
<dbReference type="Proteomes" id="UP000306575">
    <property type="component" value="Unassembled WGS sequence"/>
</dbReference>
<organism evidence="7 8">
    <name type="scientific">Shimia litoralis</name>
    <dbReference type="NCBI Taxonomy" id="420403"/>
    <lineage>
        <taxon>Bacteria</taxon>
        <taxon>Pseudomonadati</taxon>
        <taxon>Pseudomonadota</taxon>
        <taxon>Alphaproteobacteria</taxon>
        <taxon>Rhodobacterales</taxon>
        <taxon>Roseobacteraceae</taxon>
    </lineage>
</organism>
<evidence type="ECO:0000256" key="1">
    <source>
        <dbReference type="ARBA" id="ARBA00004651"/>
    </source>
</evidence>
<evidence type="ECO:0000256" key="2">
    <source>
        <dbReference type="ARBA" id="ARBA00022475"/>
    </source>
</evidence>
<proteinExistence type="predicted"/>
<keyword evidence="8" id="KW-1185">Reference proteome</keyword>
<evidence type="ECO:0000256" key="3">
    <source>
        <dbReference type="ARBA" id="ARBA00022692"/>
    </source>
</evidence>
<feature type="transmembrane region" description="Helical" evidence="6">
    <location>
        <begin position="188"/>
        <end position="209"/>
    </location>
</feature>
<feature type="transmembrane region" description="Helical" evidence="6">
    <location>
        <begin position="91"/>
        <end position="114"/>
    </location>
</feature>
<comment type="subcellular location">
    <subcellularLocation>
        <location evidence="1">Cell membrane</location>
        <topology evidence="1">Multi-pass membrane protein</topology>
    </subcellularLocation>
</comment>
<evidence type="ECO:0000256" key="5">
    <source>
        <dbReference type="ARBA" id="ARBA00023136"/>
    </source>
</evidence>
<dbReference type="PIRSF" id="PIRSF006060">
    <property type="entry name" value="AA_transporter"/>
    <property type="match status" value="1"/>
</dbReference>
<protein>
    <submittedName>
        <fullName evidence="7">APC family permease</fullName>
    </submittedName>
</protein>
<sequence length="429" mass="45484">MPDKRPISTPPLGLAELIAIALGGMIGGGIFTILGLSVATVGVWTPLAIGLGGGVAALAAYSYVKLALYYRDEGATYAFYKRSFPGHDLSAALIGWWVVFGYIATIALYAFTFASYATSAWTNDPWVRKAVAIAIIAVFAGINVWSTRGMGKLEDFLVYTKIAILLVVAGVLWGNAHSTLPDLLGPDPSLPVFGILTIAAVTFVAYEGFQLVIHAMDEMRDPEHNIPRAIYSAVALATTVYVVIAIGAILTIPFENIIQHQEHALAAGAGDVLGPIGTQLVIVGALLATMSAISGTLFGASRLMAVIARDGFFPKSLGERTNSIPRKSVLAMATLASGLILLADLRLILEFGSITFLIVSILMAWANHVHRAKTKANPLMTVLAMCGLGSGAVLILIFEAHHAPMQLVFVLGLYLALSLGAWTFTRFGK</sequence>
<feature type="transmembrane region" description="Helical" evidence="6">
    <location>
        <begin position="348"/>
        <end position="366"/>
    </location>
</feature>
<comment type="caution">
    <text evidence="7">The sequence shown here is derived from an EMBL/GenBank/DDBJ whole genome shotgun (WGS) entry which is preliminary data.</text>
</comment>
<evidence type="ECO:0000256" key="6">
    <source>
        <dbReference type="SAM" id="Phobius"/>
    </source>
</evidence>
<dbReference type="AlphaFoldDB" id="A0A4U7N781"/>
<dbReference type="EMBL" id="SULI01000003">
    <property type="protein sequence ID" value="TKZ21740.1"/>
    <property type="molecule type" value="Genomic_DNA"/>
</dbReference>
<keyword evidence="4 6" id="KW-1133">Transmembrane helix</keyword>
<feature type="transmembrane region" description="Helical" evidence="6">
    <location>
        <begin position="280"/>
        <end position="303"/>
    </location>
</feature>
<feature type="transmembrane region" description="Helical" evidence="6">
    <location>
        <begin position="156"/>
        <end position="176"/>
    </location>
</feature>
<feature type="transmembrane region" description="Helical" evidence="6">
    <location>
        <begin position="126"/>
        <end position="144"/>
    </location>
</feature>
<keyword evidence="5 6" id="KW-0472">Membrane</keyword>
<evidence type="ECO:0000313" key="7">
    <source>
        <dbReference type="EMBL" id="TKZ21740.1"/>
    </source>
</evidence>
<feature type="transmembrane region" description="Helical" evidence="6">
    <location>
        <begin position="230"/>
        <end position="252"/>
    </location>
</feature>
<evidence type="ECO:0000313" key="8">
    <source>
        <dbReference type="Proteomes" id="UP000306575"/>
    </source>
</evidence>